<comment type="caution">
    <text evidence="9">The sequence shown here is derived from an EMBL/GenBank/DDBJ whole genome shotgun (WGS) entry which is preliminary data.</text>
</comment>
<comment type="function">
    <text evidence="8">Reversible hydration of carbon dioxide.</text>
</comment>
<dbReference type="EMBL" id="JAEFCI010009329">
    <property type="protein sequence ID" value="KAG5457879.1"/>
    <property type="molecule type" value="Genomic_DNA"/>
</dbReference>
<dbReference type="OrthoDB" id="10248475at2759"/>
<dbReference type="PANTHER" id="PTHR11002:SF76">
    <property type="entry name" value="CARBONIC ANHYDRASE"/>
    <property type="match status" value="1"/>
</dbReference>
<accession>A0A8H7ZRH6</accession>
<dbReference type="EC" id="4.2.1.1" evidence="2 8"/>
<evidence type="ECO:0000256" key="4">
    <source>
        <dbReference type="ARBA" id="ARBA00022833"/>
    </source>
</evidence>
<comment type="cofactor">
    <cofactor evidence="7">
        <name>Zn(2+)</name>
        <dbReference type="ChEBI" id="CHEBI:29105"/>
    </cofactor>
    <text evidence="7">Binds 1 zinc ion per subunit.</text>
</comment>
<dbReference type="PANTHER" id="PTHR11002">
    <property type="entry name" value="CARBONIC ANHYDRASE"/>
    <property type="match status" value="1"/>
</dbReference>
<sequence>MLRFPCRPRNSDRLRTRGSLCENIDFFGRFGSWRTVQGNQRLVFLTNGCLPSFQIVRNVANLVPPYEAGGGGGFHGVSAAIDYAVNFLHVEDIIVLGHVNCGGIAALMLVRIARDPRERLRFLPASGFALQPRNDGTPRTHGFFLFCYAVGPFPLKISNRQDTQVGEFITPWMSIARRARENVLRKFADSP</sequence>
<proteinExistence type="inferred from homology"/>
<gene>
    <name evidence="9" type="ORF">BJ554DRAFT_2001</name>
</gene>
<dbReference type="Gene3D" id="3.40.1050.10">
    <property type="entry name" value="Carbonic anhydrase"/>
    <property type="match status" value="1"/>
</dbReference>
<dbReference type="InterPro" id="IPR036874">
    <property type="entry name" value="Carbonic_anhydrase_sf"/>
</dbReference>
<keyword evidence="3 7" id="KW-0479">Metal-binding</keyword>
<feature type="binding site" evidence="7">
    <location>
        <position position="98"/>
    </location>
    <ligand>
        <name>Zn(2+)</name>
        <dbReference type="ChEBI" id="CHEBI:29105"/>
    </ligand>
</feature>
<evidence type="ECO:0000313" key="10">
    <source>
        <dbReference type="Proteomes" id="UP000673691"/>
    </source>
</evidence>
<reference evidence="9 10" key="1">
    <citation type="journal article" name="Sci. Rep.">
        <title>Genome-scale phylogenetic analyses confirm Olpidium as the closest living zoosporic fungus to the non-flagellated, terrestrial fungi.</title>
        <authorList>
            <person name="Chang Y."/>
            <person name="Rochon D."/>
            <person name="Sekimoto S."/>
            <person name="Wang Y."/>
            <person name="Chovatia M."/>
            <person name="Sandor L."/>
            <person name="Salamov A."/>
            <person name="Grigoriev I.V."/>
            <person name="Stajich J.E."/>
            <person name="Spatafora J.W."/>
        </authorList>
    </citation>
    <scope>NUCLEOTIDE SEQUENCE [LARGE SCALE GENOMIC DNA]</scope>
    <source>
        <strain evidence="9">S191</strain>
    </source>
</reference>
<evidence type="ECO:0000256" key="6">
    <source>
        <dbReference type="ARBA" id="ARBA00048348"/>
    </source>
</evidence>
<dbReference type="GO" id="GO:0008270">
    <property type="term" value="F:zinc ion binding"/>
    <property type="evidence" value="ECO:0007669"/>
    <property type="project" value="UniProtKB-UniRule"/>
</dbReference>
<name>A0A8H7ZRH6_9FUNG</name>
<dbReference type="AlphaFoldDB" id="A0A8H7ZRH6"/>
<dbReference type="Pfam" id="PF00484">
    <property type="entry name" value="Pro_CA"/>
    <property type="match status" value="1"/>
</dbReference>
<keyword evidence="5 8" id="KW-0456">Lyase</keyword>
<keyword evidence="4 7" id="KW-0862">Zinc</keyword>
<evidence type="ECO:0000256" key="5">
    <source>
        <dbReference type="ARBA" id="ARBA00023239"/>
    </source>
</evidence>
<evidence type="ECO:0000256" key="7">
    <source>
        <dbReference type="PIRSR" id="PIRSR601765-1"/>
    </source>
</evidence>
<evidence type="ECO:0000256" key="1">
    <source>
        <dbReference type="ARBA" id="ARBA00006217"/>
    </source>
</evidence>
<organism evidence="9 10">
    <name type="scientific">Olpidium bornovanus</name>
    <dbReference type="NCBI Taxonomy" id="278681"/>
    <lineage>
        <taxon>Eukaryota</taxon>
        <taxon>Fungi</taxon>
        <taxon>Fungi incertae sedis</taxon>
        <taxon>Olpidiomycota</taxon>
        <taxon>Olpidiomycotina</taxon>
        <taxon>Olpidiomycetes</taxon>
        <taxon>Olpidiales</taxon>
        <taxon>Olpidiaceae</taxon>
        <taxon>Olpidium</taxon>
    </lineage>
</organism>
<evidence type="ECO:0000256" key="8">
    <source>
        <dbReference type="RuleBase" id="RU003956"/>
    </source>
</evidence>
<comment type="similarity">
    <text evidence="1 8">Belongs to the beta-class carbonic anhydrase family.</text>
</comment>
<evidence type="ECO:0000256" key="2">
    <source>
        <dbReference type="ARBA" id="ARBA00012925"/>
    </source>
</evidence>
<evidence type="ECO:0000256" key="3">
    <source>
        <dbReference type="ARBA" id="ARBA00022723"/>
    </source>
</evidence>
<dbReference type="SUPFAM" id="SSF53056">
    <property type="entry name" value="beta-carbonic anhydrase, cab"/>
    <property type="match status" value="1"/>
</dbReference>
<comment type="catalytic activity">
    <reaction evidence="6 8">
        <text>hydrogencarbonate + H(+) = CO2 + H2O</text>
        <dbReference type="Rhea" id="RHEA:10748"/>
        <dbReference type="ChEBI" id="CHEBI:15377"/>
        <dbReference type="ChEBI" id="CHEBI:15378"/>
        <dbReference type="ChEBI" id="CHEBI:16526"/>
        <dbReference type="ChEBI" id="CHEBI:17544"/>
        <dbReference type="EC" id="4.2.1.1"/>
    </reaction>
</comment>
<dbReference type="GO" id="GO:0004089">
    <property type="term" value="F:carbonate dehydratase activity"/>
    <property type="evidence" value="ECO:0007669"/>
    <property type="project" value="UniProtKB-UniRule"/>
</dbReference>
<dbReference type="SMART" id="SM00947">
    <property type="entry name" value="Pro_CA"/>
    <property type="match status" value="1"/>
</dbReference>
<protein>
    <recommendedName>
        <fullName evidence="2 8">Carbonic anhydrase</fullName>
        <ecNumber evidence="2 8">4.2.1.1</ecNumber>
    </recommendedName>
    <alternativeName>
        <fullName evidence="8">Carbonate dehydratase</fullName>
    </alternativeName>
</protein>
<feature type="binding site" evidence="7">
    <location>
        <position position="101"/>
    </location>
    <ligand>
        <name>Zn(2+)</name>
        <dbReference type="ChEBI" id="CHEBI:29105"/>
    </ligand>
</feature>
<feature type="non-terminal residue" evidence="9">
    <location>
        <position position="191"/>
    </location>
</feature>
<keyword evidence="10" id="KW-1185">Reference proteome</keyword>
<evidence type="ECO:0000313" key="9">
    <source>
        <dbReference type="EMBL" id="KAG5457879.1"/>
    </source>
</evidence>
<dbReference type="InterPro" id="IPR001765">
    <property type="entry name" value="Carbonic_anhydrase"/>
</dbReference>
<dbReference type="Proteomes" id="UP000673691">
    <property type="component" value="Unassembled WGS sequence"/>
</dbReference>